<evidence type="ECO:0000313" key="1">
    <source>
        <dbReference type="EMBL" id="MCL1029174.1"/>
    </source>
</evidence>
<dbReference type="EMBL" id="JAGQDC010000005">
    <property type="protein sequence ID" value="MCL1029174.1"/>
    <property type="molecule type" value="Genomic_DNA"/>
</dbReference>
<accession>A0ABT0KAV4</accession>
<protein>
    <submittedName>
        <fullName evidence="1">Uncharacterized protein</fullName>
    </submittedName>
</protein>
<name>A0ABT0KAV4_9GAMM</name>
<comment type="caution">
    <text evidence="1">The sequence shown here is derived from an EMBL/GenBank/DDBJ whole genome shotgun (WGS) entry which is preliminary data.</text>
</comment>
<reference evidence="1" key="1">
    <citation type="submission" date="2021-04" db="EMBL/GenBank/DDBJ databases">
        <title>Genome sequence of Serratia sp. arafor3.</title>
        <authorList>
            <person name="Besaury L."/>
        </authorList>
    </citation>
    <scope>NUCLEOTIDE SEQUENCE</scope>
    <source>
        <strain evidence="1">Arafor3</strain>
    </source>
</reference>
<organism evidence="1 2">
    <name type="scientific">Serratia silvae</name>
    <dbReference type="NCBI Taxonomy" id="2824122"/>
    <lineage>
        <taxon>Bacteria</taxon>
        <taxon>Pseudomonadati</taxon>
        <taxon>Pseudomonadota</taxon>
        <taxon>Gammaproteobacteria</taxon>
        <taxon>Enterobacterales</taxon>
        <taxon>Yersiniaceae</taxon>
        <taxon>Serratia</taxon>
    </lineage>
</organism>
<gene>
    <name evidence="1" type="ORF">KAJ71_09070</name>
</gene>
<sequence length="250" mass="29972">MIKKPKIFIEHDISNKPVSYAWNDNIEYHLLEERNPRLMLQLLKLNFKTVMGFATAAAEWITWRLEDHRQIASQKDMNEEKSFIEAQYIGLIDKHYLRNFYQREEYLASDTIEGPIWKLLRFSFFSRDWYIRTRFGLHHRACNLIMLARHVTEQNELFDHWLADCLGRAIPLFPNKSVDRKNEPIDGYDSSQDAFIPREFFFDMAFDYTNANLLEIQQNMLKQVDHTKSQYLYEPKDMIQKGFIGTPYQL</sequence>
<evidence type="ECO:0000313" key="2">
    <source>
        <dbReference type="Proteomes" id="UP001165275"/>
    </source>
</evidence>
<proteinExistence type="predicted"/>
<dbReference type="RefSeq" id="WP_248945422.1">
    <property type="nucleotide sequence ID" value="NZ_JAGQDC010000005.1"/>
</dbReference>
<keyword evidence="2" id="KW-1185">Reference proteome</keyword>
<dbReference type="Proteomes" id="UP001165275">
    <property type="component" value="Unassembled WGS sequence"/>
</dbReference>